<dbReference type="PANTHER" id="PTHR46623:SF6">
    <property type="entry name" value="ALPHA_BETA-HYDROLASES SUPERFAMILY PROTEIN"/>
    <property type="match status" value="1"/>
</dbReference>
<dbReference type="GO" id="GO:0008806">
    <property type="term" value="F:carboxymethylenebutenolidase activity"/>
    <property type="evidence" value="ECO:0007669"/>
    <property type="project" value="UniProtKB-EC"/>
</dbReference>
<dbReference type="GeneID" id="99634720"/>
<name>A0A379N6C1_9PROT</name>
<feature type="domain" description="Dienelactone hydrolase" evidence="2">
    <location>
        <begin position="79"/>
        <end position="302"/>
    </location>
</feature>
<reference evidence="3 4" key="1">
    <citation type="submission" date="2018-06" db="EMBL/GenBank/DDBJ databases">
        <authorList>
            <consortium name="Pathogen Informatics"/>
            <person name="Doyle S."/>
        </authorList>
    </citation>
    <scope>NUCLEOTIDE SEQUENCE [LARGE SCALE GENOMIC DNA]</scope>
    <source>
        <strain evidence="3 4">NCTC13291</strain>
    </source>
</reference>
<dbReference type="EMBL" id="UGVN01000001">
    <property type="protein sequence ID" value="SUE41960.1"/>
    <property type="molecule type" value="Genomic_DNA"/>
</dbReference>
<evidence type="ECO:0000256" key="1">
    <source>
        <dbReference type="SAM" id="MobiDB-lite"/>
    </source>
</evidence>
<dbReference type="RefSeq" id="WP_019460019.1">
    <property type="nucleotide sequence ID" value="NZ_AP031462.1"/>
</dbReference>
<dbReference type="Pfam" id="PF01738">
    <property type="entry name" value="DLH"/>
    <property type="match status" value="1"/>
</dbReference>
<dbReference type="Proteomes" id="UP000254919">
    <property type="component" value="Unassembled WGS sequence"/>
</dbReference>
<evidence type="ECO:0000313" key="3">
    <source>
        <dbReference type="EMBL" id="SUE41960.1"/>
    </source>
</evidence>
<feature type="region of interest" description="Disordered" evidence="1">
    <location>
        <begin position="1"/>
        <end position="30"/>
    </location>
</feature>
<accession>A0A379N6C1</accession>
<evidence type="ECO:0000259" key="2">
    <source>
        <dbReference type="Pfam" id="PF01738"/>
    </source>
</evidence>
<proteinExistence type="predicted"/>
<dbReference type="InterPro" id="IPR029058">
    <property type="entry name" value="AB_hydrolase_fold"/>
</dbReference>
<gene>
    <name evidence="3" type="primary">clcD_3</name>
    <name evidence="3" type="ORF">NCTC13291_03576</name>
</gene>
<dbReference type="SUPFAM" id="SSF53474">
    <property type="entry name" value="alpha/beta-Hydrolases"/>
    <property type="match status" value="1"/>
</dbReference>
<dbReference type="InterPro" id="IPR051049">
    <property type="entry name" value="Dienelactone_hydrolase-like"/>
</dbReference>
<dbReference type="InterPro" id="IPR002925">
    <property type="entry name" value="Dienelactn_hydro"/>
</dbReference>
<organism evidence="3 4">
    <name type="scientific">Roseomonas mucosa</name>
    <dbReference type="NCBI Taxonomy" id="207340"/>
    <lineage>
        <taxon>Bacteria</taxon>
        <taxon>Pseudomonadati</taxon>
        <taxon>Pseudomonadota</taxon>
        <taxon>Alphaproteobacteria</taxon>
        <taxon>Acetobacterales</taxon>
        <taxon>Roseomonadaceae</taxon>
        <taxon>Roseomonas</taxon>
    </lineage>
</organism>
<dbReference type="AlphaFoldDB" id="A0A379N6C1"/>
<protein>
    <submittedName>
        <fullName evidence="3">Carboxymethylenebutenolidase</fullName>
        <ecNumber evidence="3">3.1.1.45</ecNumber>
    </submittedName>
</protein>
<sequence length="305" mass="32528">MTDLHGLDGLIQPASPRSTANQGDAPDGRGLHRRTIVMTSLMTGLTLATAHGAAAQVIQTDNVGLWASEVQIPTGGAQIPAYAARPAGEGPFPTVLVIEEIFGVHDYIKDICRRLAKAGYLAVAPELYARLADLSKMTDVQQIVRDVISKAPDDTMLSDLDATVAWARAEGRGDTTRLGVTGFCRGGRNTWLYAARNPALKAAVAWYGPVGGGTSDIQPRTPTDVAAELKCPLLGLYGGADQGIPVAQVQAAAEKARAAGRQVEIVVLPDAPHGFHADYRPSYRREAAEDGWRRMLAWFRDHGVA</sequence>
<evidence type="ECO:0000313" key="4">
    <source>
        <dbReference type="Proteomes" id="UP000254919"/>
    </source>
</evidence>
<dbReference type="EC" id="3.1.1.45" evidence="3"/>
<keyword evidence="3" id="KW-0378">Hydrolase</keyword>
<dbReference type="PANTHER" id="PTHR46623">
    <property type="entry name" value="CARBOXYMETHYLENEBUTENOLIDASE-RELATED"/>
    <property type="match status" value="1"/>
</dbReference>
<dbReference type="Gene3D" id="3.40.50.1820">
    <property type="entry name" value="alpha/beta hydrolase"/>
    <property type="match status" value="1"/>
</dbReference>